<dbReference type="InterPro" id="IPR029045">
    <property type="entry name" value="ClpP/crotonase-like_dom_sf"/>
</dbReference>
<dbReference type="PANTHER" id="PTHR11941:SF54">
    <property type="entry name" value="ENOYL-COA HYDRATASE, MITOCHONDRIAL"/>
    <property type="match status" value="1"/>
</dbReference>
<keyword evidence="4" id="KW-1185">Reference proteome</keyword>
<evidence type="ECO:0000256" key="1">
    <source>
        <dbReference type="ARBA" id="ARBA00005254"/>
    </source>
</evidence>
<dbReference type="RefSeq" id="WP_211876089.1">
    <property type="nucleotide sequence ID" value="NZ_JAAEDH010000028.1"/>
</dbReference>
<gene>
    <name evidence="3" type="ORF">GXW79_19270</name>
</gene>
<dbReference type="Gene3D" id="1.10.12.10">
    <property type="entry name" value="Lyase 2-enoyl-coa Hydratase, Chain A, domain 2"/>
    <property type="match status" value="1"/>
</dbReference>
<accession>A0AAF1KL04</accession>
<evidence type="ECO:0000256" key="2">
    <source>
        <dbReference type="ARBA" id="ARBA00023239"/>
    </source>
</evidence>
<sequence>MTGFIISEREGGIVTLTLNRPEKRNAISTRGECDEVVDAVEALRRDDTVRCIILTGAGTSFCAGGDLKGMRDRTGITQGDTAAEMRESYRRGIQRIPLALYELDIPTIAAMNGPAIGAGLDLACMCDIRIASEKAIFAESFVKVGIVPGDGGAFLLPRVVGMSKALEMSLTGEAINAAEALACGLVSRVVAPDDLLPTARALAEKIAANPPQAVRLTKRLLREGQHLRLSTLLEMSAAFQALAHDTRDHREAVAAMLEKRAPSFEGR</sequence>
<dbReference type="AlphaFoldDB" id="A0AAF1KL04"/>
<organism evidence="3 4">
    <name type="scientific">Plastoroseomonas arctica</name>
    <dbReference type="NCBI Taxonomy" id="1509237"/>
    <lineage>
        <taxon>Bacteria</taxon>
        <taxon>Pseudomonadati</taxon>
        <taxon>Pseudomonadota</taxon>
        <taxon>Alphaproteobacteria</taxon>
        <taxon>Acetobacterales</taxon>
        <taxon>Acetobacteraceae</taxon>
        <taxon>Plastoroseomonas</taxon>
    </lineage>
</organism>
<comment type="similarity">
    <text evidence="1">Belongs to the enoyl-CoA hydratase/isomerase family.</text>
</comment>
<dbReference type="InterPro" id="IPR001753">
    <property type="entry name" value="Enoyl-CoA_hydra/iso"/>
</dbReference>
<proteinExistence type="inferred from homology"/>
<evidence type="ECO:0000313" key="3">
    <source>
        <dbReference type="EMBL" id="MBR0657225.1"/>
    </source>
</evidence>
<dbReference type="Proteomes" id="UP001196068">
    <property type="component" value="Unassembled WGS sequence"/>
</dbReference>
<dbReference type="PANTHER" id="PTHR11941">
    <property type="entry name" value="ENOYL-COA HYDRATASE-RELATED"/>
    <property type="match status" value="1"/>
</dbReference>
<dbReference type="NCBIfam" id="NF006699">
    <property type="entry name" value="PRK09245.1"/>
    <property type="match status" value="1"/>
</dbReference>
<dbReference type="Gene3D" id="3.90.226.10">
    <property type="entry name" value="2-enoyl-CoA Hydratase, Chain A, domain 1"/>
    <property type="match status" value="1"/>
</dbReference>
<comment type="caution">
    <text evidence="3">The sequence shown here is derived from an EMBL/GenBank/DDBJ whole genome shotgun (WGS) entry which is preliminary data.</text>
</comment>
<reference evidence="3" key="2">
    <citation type="journal article" date="2021" name="Syst. Appl. Microbiol.">
        <title>Roseomonas hellenica sp. nov., isolated from roots of wild-growing Alkanna tinctoria.</title>
        <authorList>
            <person name="Rat A."/>
            <person name="Naranjo H.D."/>
            <person name="Lebbe L."/>
            <person name="Cnockaert M."/>
            <person name="Krigas N."/>
            <person name="Grigoriadou K."/>
            <person name="Maloupa E."/>
            <person name="Willems A."/>
        </authorList>
    </citation>
    <scope>NUCLEOTIDE SEQUENCE</scope>
    <source>
        <strain evidence="3">LMG 28251</strain>
    </source>
</reference>
<protein>
    <submittedName>
        <fullName evidence="3">Crotonase/enoyl-CoA hydratase family protein</fullName>
    </submittedName>
</protein>
<dbReference type="GO" id="GO:0006635">
    <property type="term" value="P:fatty acid beta-oxidation"/>
    <property type="evidence" value="ECO:0007669"/>
    <property type="project" value="TreeGrafter"/>
</dbReference>
<keyword evidence="2" id="KW-0456">Lyase</keyword>
<evidence type="ECO:0000313" key="4">
    <source>
        <dbReference type="Proteomes" id="UP001196068"/>
    </source>
</evidence>
<dbReference type="CDD" id="cd06558">
    <property type="entry name" value="crotonase-like"/>
    <property type="match status" value="1"/>
</dbReference>
<name>A0AAF1KL04_9PROT</name>
<dbReference type="Pfam" id="PF00378">
    <property type="entry name" value="ECH_1"/>
    <property type="match status" value="1"/>
</dbReference>
<dbReference type="EMBL" id="JAAEDH010000028">
    <property type="protein sequence ID" value="MBR0657225.1"/>
    <property type="molecule type" value="Genomic_DNA"/>
</dbReference>
<dbReference type="GO" id="GO:0016829">
    <property type="term" value="F:lyase activity"/>
    <property type="evidence" value="ECO:0007669"/>
    <property type="project" value="UniProtKB-KW"/>
</dbReference>
<dbReference type="InterPro" id="IPR014748">
    <property type="entry name" value="Enoyl-CoA_hydra_C"/>
</dbReference>
<reference evidence="3" key="1">
    <citation type="submission" date="2020-01" db="EMBL/GenBank/DDBJ databases">
        <authorList>
            <person name="Rat A."/>
        </authorList>
    </citation>
    <scope>NUCLEOTIDE SEQUENCE</scope>
    <source>
        <strain evidence="3">LMG 28251</strain>
    </source>
</reference>
<dbReference type="SUPFAM" id="SSF52096">
    <property type="entry name" value="ClpP/crotonase"/>
    <property type="match status" value="1"/>
</dbReference>